<comment type="caution">
    <text evidence="3">The sequence shown here is derived from an EMBL/GenBank/DDBJ whole genome shotgun (WGS) entry which is preliminary data.</text>
</comment>
<reference evidence="4" key="2">
    <citation type="submission" date="2023-07" db="EMBL/GenBank/DDBJ databases">
        <title>Identification and characterization of horizontal gene transfer across gut microbiota members of farm animals based on homology search.</title>
        <authorList>
            <person name="Schwarzerova J."/>
            <person name="Nykrynova M."/>
            <person name="Jureckova K."/>
            <person name="Cejkova D."/>
            <person name="Rychlik I."/>
        </authorList>
    </citation>
    <scope>NUCLEOTIDE SEQUENCE [LARGE SCALE GENOMIC DNA]</scope>
    <source>
        <strain evidence="4">109_WCHN</strain>
    </source>
</reference>
<evidence type="ECO:0000313" key="3">
    <source>
        <dbReference type="EMBL" id="MDM8324967.1"/>
    </source>
</evidence>
<dbReference type="PANTHER" id="PTHR43022">
    <property type="entry name" value="PROTEIN SMF"/>
    <property type="match status" value="1"/>
</dbReference>
<sequence length="263" mass="28865">MGNRFSIEELTCLHLLRCHYADICSKEERELRETIALHPATFVKAKMICEKEKEADICIIPYYAENYPASFAKIGVEAPTLIHLLGNKELLYHENPIAVIGSRNADDVGCDIAYQLAKSYALKGNIIVSGLALGCDSSAHQGCIDANGKTIAVVASCLNIVHPKANEFLQQEIIDKGGLIISEQPFGVKANPARLYARNRLQAALAQRVIVVQCAVKSGTMNTVHFAHKYGCKIYAVAYGQYDEHNAGNEYILKNGIGFPIKL</sequence>
<gene>
    <name evidence="3" type="ORF">QUW60_06945</name>
</gene>
<evidence type="ECO:0000259" key="2">
    <source>
        <dbReference type="Pfam" id="PF02481"/>
    </source>
</evidence>
<proteinExistence type="inferred from homology"/>
<evidence type="ECO:0000313" key="4">
    <source>
        <dbReference type="Proteomes" id="UP001169458"/>
    </source>
</evidence>
<comment type="similarity">
    <text evidence="1">Belongs to the DprA/Smf family.</text>
</comment>
<name>A0ABT7VF94_9BACE</name>
<feature type="domain" description="Smf/DprA SLOG" evidence="2">
    <location>
        <begin position="60"/>
        <end position="256"/>
    </location>
</feature>
<protein>
    <submittedName>
        <fullName evidence="3">DNA-processing protein DprA</fullName>
    </submittedName>
</protein>
<evidence type="ECO:0000256" key="1">
    <source>
        <dbReference type="ARBA" id="ARBA00006525"/>
    </source>
</evidence>
<dbReference type="InterPro" id="IPR003488">
    <property type="entry name" value="DprA"/>
</dbReference>
<dbReference type="Pfam" id="PF02481">
    <property type="entry name" value="DNA_processg_A"/>
    <property type="match status" value="1"/>
</dbReference>
<reference evidence="3 4" key="1">
    <citation type="submission" date="2023-06" db="EMBL/GenBank/DDBJ databases">
        <authorList>
            <person name="Zeman M."/>
            <person name="Kubasova T."/>
            <person name="Jahodarova E."/>
            <person name="Nykrynova M."/>
            <person name="Rychlik I."/>
        </authorList>
    </citation>
    <scope>NUCLEOTIDE SEQUENCE [LARGE SCALE GENOMIC DNA]</scope>
    <source>
        <strain evidence="3 4">109_WCHN</strain>
    </source>
</reference>
<dbReference type="Proteomes" id="UP001169458">
    <property type="component" value="Unassembled WGS sequence"/>
</dbReference>
<accession>A0ABT7VF94</accession>
<organism evidence="3 4">
    <name type="scientific">Bacteroides gallinaceum</name>
    <dbReference type="NCBI Taxonomy" id="1462571"/>
    <lineage>
        <taxon>Bacteria</taxon>
        <taxon>Pseudomonadati</taxon>
        <taxon>Bacteroidota</taxon>
        <taxon>Bacteroidia</taxon>
        <taxon>Bacteroidales</taxon>
        <taxon>Bacteroidaceae</taxon>
        <taxon>Bacteroides</taxon>
    </lineage>
</organism>
<dbReference type="SUPFAM" id="SSF102405">
    <property type="entry name" value="MCP/YpsA-like"/>
    <property type="match status" value="1"/>
</dbReference>
<dbReference type="InterPro" id="IPR057666">
    <property type="entry name" value="DrpA_SLOG"/>
</dbReference>
<dbReference type="Gene3D" id="3.40.50.450">
    <property type="match status" value="1"/>
</dbReference>
<dbReference type="EMBL" id="JAUDEN010000009">
    <property type="protein sequence ID" value="MDM8324967.1"/>
    <property type="molecule type" value="Genomic_DNA"/>
</dbReference>
<keyword evidence="4" id="KW-1185">Reference proteome</keyword>
<dbReference type="RefSeq" id="WP_289559420.1">
    <property type="nucleotide sequence ID" value="NZ_JAUDEN010000009.1"/>
</dbReference>
<dbReference type="PANTHER" id="PTHR43022:SF1">
    <property type="entry name" value="PROTEIN SMF"/>
    <property type="match status" value="1"/>
</dbReference>